<evidence type="ECO:0000256" key="2">
    <source>
        <dbReference type="SAM" id="SignalP"/>
    </source>
</evidence>
<dbReference type="Pfam" id="PF19574">
    <property type="entry name" value="LolA_3"/>
    <property type="match status" value="1"/>
</dbReference>
<dbReference type="SUPFAM" id="SSF89392">
    <property type="entry name" value="Prokaryotic lipoproteins and lipoprotein localization factors"/>
    <property type="match status" value="1"/>
</dbReference>
<comment type="caution">
    <text evidence="3">The sequence shown here is derived from an EMBL/GenBank/DDBJ whole genome shotgun (WGS) entry which is preliminary data.</text>
</comment>
<gene>
    <name evidence="3" type="ORF">J2851_001807</name>
</gene>
<name>A0ABS4SHJ4_9PROT</name>
<keyword evidence="4" id="KW-1185">Reference proteome</keyword>
<dbReference type="Gene3D" id="2.50.20.10">
    <property type="entry name" value="Lipoprotein localisation LolA/LolB/LppX"/>
    <property type="match status" value="1"/>
</dbReference>
<protein>
    <recommendedName>
        <fullName evidence="5">Outer membrane lipoprotein carrier protein LolA</fullName>
    </recommendedName>
</protein>
<dbReference type="InterPro" id="IPR004564">
    <property type="entry name" value="OM_lipoprot_carrier_LolA-like"/>
</dbReference>
<evidence type="ECO:0000256" key="1">
    <source>
        <dbReference type="ARBA" id="ARBA00022729"/>
    </source>
</evidence>
<evidence type="ECO:0000313" key="4">
    <source>
        <dbReference type="Proteomes" id="UP000781958"/>
    </source>
</evidence>
<reference evidence="3 4" key="1">
    <citation type="submission" date="2021-03" db="EMBL/GenBank/DDBJ databases">
        <title>Genomic Encyclopedia of Type Strains, Phase III (KMG-III): the genomes of soil and plant-associated and newly described type strains.</title>
        <authorList>
            <person name="Whitman W."/>
        </authorList>
    </citation>
    <scope>NUCLEOTIDE SEQUENCE [LARGE SCALE GENOMIC DNA]</scope>
    <source>
        <strain evidence="3 4">IMMIB AFH-6</strain>
    </source>
</reference>
<dbReference type="RefSeq" id="WP_209765856.1">
    <property type="nucleotide sequence ID" value="NZ_JAGINP010000005.1"/>
</dbReference>
<keyword evidence="1 2" id="KW-0732">Signal</keyword>
<feature type="chain" id="PRO_5047447936" description="Outer membrane lipoprotein carrier protein LolA" evidence="2">
    <location>
        <begin position="21"/>
        <end position="205"/>
    </location>
</feature>
<accession>A0ABS4SHJ4</accession>
<organism evidence="3 4">
    <name type="scientific">Azospirillum rugosum</name>
    <dbReference type="NCBI Taxonomy" id="416170"/>
    <lineage>
        <taxon>Bacteria</taxon>
        <taxon>Pseudomonadati</taxon>
        <taxon>Pseudomonadota</taxon>
        <taxon>Alphaproteobacteria</taxon>
        <taxon>Rhodospirillales</taxon>
        <taxon>Azospirillaceae</taxon>
        <taxon>Azospirillum</taxon>
    </lineage>
</organism>
<proteinExistence type="predicted"/>
<dbReference type="CDD" id="cd16325">
    <property type="entry name" value="LolA"/>
    <property type="match status" value="1"/>
</dbReference>
<feature type="signal peptide" evidence="2">
    <location>
        <begin position="1"/>
        <end position="20"/>
    </location>
</feature>
<sequence>MTRIILALLAFLAFAPSALAAPPEPATLAEGQVLRGRFVQERHLKGFQNPLKSEGRFTLVPGRGLLWRTDKPFAMTTVMSPSGIVQEVRGTETMRLPASKLPFLSKLYAMLGGALGGDLRSLEGLFAVTRESDPAGWRMVLVPLKADDPAMPIRRITLTGARLVEAVEIVKPEGDSDILRFLDQELIAGPPAEDEAGLLGAADRS</sequence>
<dbReference type="InterPro" id="IPR029046">
    <property type="entry name" value="LolA/LolB/LppX"/>
</dbReference>
<evidence type="ECO:0008006" key="5">
    <source>
        <dbReference type="Google" id="ProtNLM"/>
    </source>
</evidence>
<dbReference type="Proteomes" id="UP000781958">
    <property type="component" value="Unassembled WGS sequence"/>
</dbReference>
<dbReference type="EMBL" id="JAGINP010000005">
    <property type="protein sequence ID" value="MBP2292046.1"/>
    <property type="molecule type" value="Genomic_DNA"/>
</dbReference>
<evidence type="ECO:0000313" key="3">
    <source>
        <dbReference type="EMBL" id="MBP2292046.1"/>
    </source>
</evidence>